<protein>
    <recommendedName>
        <fullName evidence="4">Secreted protein</fullName>
    </recommendedName>
</protein>
<reference evidence="2 3" key="1">
    <citation type="journal article" date="2015" name="Biotechnol. Biofuels">
        <title>Enhanced degradation of softwood versus hardwood by the white-rot fungus Pycnoporus coccineus.</title>
        <authorList>
            <person name="Couturier M."/>
            <person name="Navarro D."/>
            <person name="Chevret D."/>
            <person name="Henrissat B."/>
            <person name="Piumi F."/>
            <person name="Ruiz-Duenas F.J."/>
            <person name="Martinez A.T."/>
            <person name="Grigoriev I.V."/>
            <person name="Riley R."/>
            <person name="Lipzen A."/>
            <person name="Berrin J.G."/>
            <person name="Master E.R."/>
            <person name="Rosso M.N."/>
        </authorList>
    </citation>
    <scope>NUCLEOTIDE SEQUENCE [LARGE SCALE GENOMIC DNA]</scope>
    <source>
        <strain evidence="2 3">BRFM310</strain>
    </source>
</reference>
<keyword evidence="3" id="KW-1185">Reference proteome</keyword>
<keyword evidence="1" id="KW-0732">Signal</keyword>
<evidence type="ECO:0000256" key="1">
    <source>
        <dbReference type="SAM" id="SignalP"/>
    </source>
</evidence>
<accession>A0A1Y2IEP8</accession>
<feature type="chain" id="PRO_5012056374" description="Secreted protein" evidence="1">
    <location>
        <begin position="20"/>
        <end position="97"/>
    </location>
</feature>
<dbReference type="Proteomes" id="UP000193067">
    <property type="component" value="Unassembled WGS sequence"/>
</dbReference>
<dbReference type="AlphaFoldDB" id="A0A1Y2IEP8"/>
<evidence type="ECO:0008006" key="4">
    <source>
        <dbReference type="Google" id="ProtNLM"/>
    </source>
</evidence>
<evidence type="ECO:0000313" key="3">
    <source>
        <dbReference type="Proteomes" id="UP000193067"/>
    </source>
</evidence>
<evidence type="ECO:0000313" key="2">
    <source>
        <dbReference type="EMBL" id="OSC99133.1"/>
    </source>
</evidence>
<name>A0A1Y2IEP8_TRAC3</name>
<proteinExistence type="predicted"/>
<organism evidence="2 3">
    <name type="scientific">Trametes coccinea (strain BRFM310)</name>
    <name type="common">Pycnoporus coccineus</name>
    <dbReference type="NCBI Taxonomy" id="1353009"/>
    <lineage>
        <taxon>Eukaryota</taxon>
        <taxon>Fungi</taxon>
        <taxon>Dikarya</taxon>
        <taxon>Basidiomycota</taxon>
        <taxon>Agaricomycotina</taxon>
        <taxon>Agaricomycetes</taxon>
        <taxon>Polyporales</taxon>
        <taxon>Polyporaceae</taxon>
        <taxon>Trametes</taxon>
    </lineage>
</organism>
<feature type="signal peptide" evidence="1">
    <location>
        <begin position="1"/>
        <end position="19"/>
    </location>
</feature>
<gene>
    <name evidence="2" type="ORF">PYCCODRAFT_861274</name>
</gene>
<sequence length="97" mass="10776">MLVGSWIVQLALSVASGIGQRTADVWVPLGRRVKFVYLSVYTDNTVCVKIMRVGLLGNLQLRGTCLLALANPYERNSRSFAFTSLEHLTRRHVLSVA</sequence>
<dbReference type="EMBL" id="KZ084130">
    <property type="protein sequence ID" value="OSC99133.1"/>
    <property type="molecule type" value="Genomic_DNA"/>
</dbReference>